<dbReference type="InterPro" id="IPR013216">
    <property type="entry name" value="Methyltransf_11"/>
</dbReference>
<dbReference type="Gene3D" id="3.40.50.150">
    <property type="entry name" value="Vaccinia Virus protein VP39"/>
    <property type="match status" value="1"/>
</dbReference>
<dbReference type="GO" id="GO:0008757">
    <property type="term" value="F:S-adenosylmethionine-dependent methyltransferase activity"/>
    <property type="evidence" value="ECO:0007669"/>
    <property type="project" value="InterPro"/>
</dbReference>
<proteinExistence type="predicted"/>
<name>A0A0W8F645_9ZZZZ</name>
<dbReference type="CDD" id="cd02440">
    <property type="entry name" value="AdoMet_MTases"/>
    <property type="match status" value="1"/>
</dbReference>
<evidence type="ECO:0000313" key="2">
    <source>
        <dbReference type="EMBL" id="KUG16360.1"/>
    </source>
</evidence>
<dbReference type="SUPFAM" id="SSF53335">
    <property type="entry name" value="S-adenosyl-L-methionine-dependent methyltransferases"/>
    <property type="match status" value="1"/>
</dbReference>
<organism evidence="2">
    <name type="scientific">hydrocarbon metagenome</name>
    <dbReference type="NCBI Taxonomy" id="938273"/>
    <lineage>
        <taxon>unclassified sequences</taxon>
        <taxon>metagenomes</taxon>
        <taxon>ecological metagenomes</taxon>
    </lineage>
</organism>
<evidence type="ECO:0000259" key="1">
    <source>
        <dbReference type="Pfam" id="PF08241"/>
    </source>
</evidence>
<comment type="caution">
    <text evidence="2">The sequence shown here is derived from an EMBL/GenBank/DDBJ whole genome shotgun (WGS) entry which is preliminary data.</text>
</comment>
<dbReference type="GO" id="GO:0032259">
    <property type="term" value="P:methylation"/>
    <property type="evidence" value="ECO:0007669"/>
    <property type="project" value="UniProtKB-KW"/>
</dbReference>
<dbReference type="EMBL" id="LNQE01001503">
    <property type="protein sequence ID" value="KUG16360.1"/>
    <property type="molecule type" value="Genomic_DNA"/>
</dbReference>
<dbReference type="AlphaFoldDB" id="A0A0W8F645"/>
<dbReference type="PANTHER" id="PTHR43591">
    <property type="entry name" value="METHYLTRANSFERASE"/>
    <property type="match status" value="1"/>
</dbReference>
<protein>
    <submittedName>
        <fullName evidence="2">Putative methyltransferase</fullName>
    </submittedName>
</protein>
<feature type="domain" description="Methyltransferase type 11" evidence="1">
    <location>
        <begin position="40"/>
        <end position="128"/>
    </location>
</feature>
<dbReference type="InterPro" id="IPR029063">
    <property type="entry name" value="SAM-dependent_MTases_sf"/>
</dbReference>
<dbReference type="Pfam" id="PF08241">
    <property type="entry name" value="Methyltransf_11"/>
    <property type="match status" value="1"/>
</dbReference>
<keyword evidence="2" id="KW-0808">Transferase</keyword>
<sequence length="199" mass="22932">MELDHMEGLYNSSNPFVKHVHNKRLKIIKSLVGKNEERLLDCGCGEGHLLAVLEGIKYGIDLSEESLRRAKERNPGAKIIEANLAKLPFEDNFFAVTTCSEVLEHIPDYRKAISEIIRVTKVGGRIIISVPNERNWTIGRLATLRFPIKLKDHVNNFKYEDLVRAFGFEPKRVIYIPLNRTYQLALTQVFEFEKPQVNR</sequence>
<keyword evidence="2" id="KW-0489">Methyltransferase</keyword>
<gene>
    <name evidence="2" type="ORF">ASZ90_014034</name>
</gene>
<reference evidence="2" key="1">
    <citation type="journal article" date="2015" name="Proc. Natl. Acad. Sci. U.S.A.">
        <title>Networks of energetic and metabolic interactions define dynamics in microbial communities.</title>
        <authorList>
            <person name="Embree M."/>
            <person name="Liu J.K."/>
            <person name="Al-Bassam M.M."/>
            <person name="Zengler K."/>
        </authorList>
    </citation>
    <scope>NUCLEOTIDE SEQUENCE</scope>
</reference>
<accession>A0A0W8F645</accession>